<reference evidence="2 3" key="1">
    <citation type="submission" date="2019-09" db="EMBL/GenBank/DDBJ databases">
        <title>The hologenome of the rock-dwelling lichen Lasallia pustulata.</title>
        <authorList>
            <person name="Greshake Tzovaras B."/>
            <person name="Segers F."/>
            <person name="Bicker A."/>
            <person name="Dal Grande F."/>
            <person name="Otte J."/>
            <person name="Hankeln T."/>
            <person name="Schmitt I."/>
            <person name="Ebersberger I."/>
        </authorList>
    </citation>
    <scope>NUCLEOTIDE SEQUENCE [LARGE SCALE GENOMIC DNA]</scope>
    <source>
        <strain evidence="2">A1-1</strain>
    </source>
</reference>
<protein>
    <submittedName>
        <fullName evidence="2">Uncharacterized protein</fullName>
    </submittedName>
</protein>
<comment type="caution">
    <text evidence="2">The sequence shown here is derived from an EMBL/GenBank/DDBJ whole genome shotgun (WGS) entry which is preliminary data.</text>
</comment>
<feature type="compositionally biased region" description="Basic and acidic residues" evidence="1">
    <location>
        <begin position="1"/>
        <end position="11"/>
    </location>
</feature>
<dbReference type="EMBL" id="VXIT01000005">
    <property type="protein sequence ID" value="KAA6412481.1"/>
    <property type="molecule type" value="Genomic_DNA"/>
</dbReference>
<sequence>MRRENILEREQAQQARAQRLQQQQERIANAAEGRLKNSLSFEDAIENLMRRNHEAERLHRGEVSENVLAATVAAAAAFTAFAEAATSGLEGGPEKGINEVRGNEGGTRMLAEFDI</sequence>
<evidence type="ECO:0000313" key="2">
    <source>
        <dbReference type="EMBL" id="KAA6412481.1"/>
    </source>
</evidence>
<evidence type="ECO:0000313" key="3">
    <source>
        <dbReference type="Proteomes" id="UP000324767"/>
    </source>
</evidence>
<evidence type="ECO:0000256" key="1">
    <source>
        <dbReference type="SAM" id="MobiDB-lite"/>
    </source>
</evidence>
<organism evidence="2 3">
    <name type="scientific">Lasallia pustulata</name>
    <dbReference type="NCBI Taxonomy" id="136370"/>
    <lineage>
        <taxon>Eukaryota</taxon>
        <taxon>Fungi</taxon>
        <taxon>Dikarya</taxon>
        <taxon>Ascomycota</taxon>
        <taxon>Pezizomycotina</taxon>
        <taxon>Lecanoromycetes</taxon>
        <taxon>OSLEUM clade</taxon>
        <taxon>Umbilicariomycetidae</taxon>
        <taxon>Umbilicariales</taxon>
        <taxon>Umbilicariaceae</taxon>
        <taxon>Lasallia</taxon>
    </lineage>
</organism>
<gene>
    <name evidence="2" type="ORF">FRX48_03472</name>
</gene>
<accession>A0A5M8PUZ3</accession>
<proteinExistence type="predicted"/>
<dbReference type="AlphaFoldDB" id="A0A5M8PUZ3"/>
<feature type="compositionally biased region" description="Low complexity" evidence="1">
    <location>
        <begin position="12"/>
        <end position="25"/>
    </location>
</feature>
<feature type="region of interest" description="Disordered" evidence="1">
    <location>
        <begin position="1"/>
        <end position="25"/>
    </location>
</feature>
<name>A0A5M8PUZ3_9LECA</name>
<dbReference type="Proteomes" id="UP000324767">
    <property type="component" value="Unassembled WGS sequence"/>
</dbReference>